<proteinExistence type="predicted"/>
<organism evidence="1">
    <name type="scientific">Anguilla anguilla</name>
    <name type="common">European freshwater eel</name>
    <name type="synonym">Muraena anguilla</name>
    <dbReference type="NCBI Taxonomy" id="7936"/>
    <lineage>
        <taxon>Eukaryota</taxon>
        <taxon>Metazoa</taxon>
        <taxon>Chordata</taxon>
        <taxon>Craniata</taxon>
        <taxon>Vertebrata</taxon>
        <taxon>Euteleostomi</taxon>
        <taxon>Actinopterygii</taxon>
        <taxon>Neopterygii</taxon>
        <taxon>Teleostei</taxon>
        <taxon>Anguilliformes</taxon>
        <taxon>Anguillidae</taxon>
        <taxon>Anguilla</taxon>
    </lineage>
</organism>
<protein>
    <submittedName>
        <fullName evidence="1">Uncharacterized protein</fullName>
    </submittedName>
</protein>
<reference evidence="1" key="1">
    <citation type="submission" date="2014-11" db="EMBL/GenBank/DDBJ databases">
        <authorList>
            <person name="Amaro Gonzalez C."/>
        </authorList>
    </citation>
    <scope>NUCLEOTIDE SEQUENCE</scope>
</reference>
<name>A0A0E9P8I7_ANGAN</name>
<reference evidence="1" key="2">
    <citation type="journal article" date="2015" name="Fish Shellfish Immunol.">
        <title>Early steps in the European eel (Anguilla anguilla)-Vibrio vulnificus interaction in the gills: Role of the RtxA13 toxin.</title>
        <authorList>
            <person name="Callol A."/>
            <person name="Pajuelo D."/>
            <person name="Ebbesson L."/>
            <person name="Teles M."/>
            <person name="MacKenzie S."/>
            <person name="Amaro C."/>
        </authorList>
    </citation>
    <scope>NUCLEOTIDE SEQUENCE</scope>
</reference>
<accession>A0A0E9P8I7</accession>
<dbReference type="EMBL" id="GBXM01108207">
    <property type="protein sequence ID" value="JAH00370.1"/>
    <property type="molecule type" value="Transcribed_RNA"/>
</dbReference>
<evidence type="ECO:0000313" key="1">
    <source>
        <dbReference type="EMBL" id="JAH00370.1"/>
    </source>
</evidence>
<dbReference type="AlphaFoldDB" id="A0A0E9P8I7"/>
<sequence length="26" mass="2973">MGPSLTERLLRYSVRSRSVTQLPGLR</sequence>